<dbReference type="GO" id="GO:0032259">
    <property type="term" value="P:methylation"/>
    <property type="evidence" value="ECO:0007669"/>
    <property type="project" value="UniProtKB-KW"/>
</dbReference>
<name>A0A2T3N0B0_9GAMM</name>
<dbReference type="GO" id="GO:0008168">
    <property type="term" value="F:methyltransferase activity"/>
    <property type="evidence" value="ECO:0007669"/>
    <property type="project" value="UniProtKB-KW"/>
</dbReference>
<accession>A0A2T3N0B0</accession>
<comment type="caution">
    <text evidence="1">The sequence shown here is derived from an EMBL/GenBank/DDBJ whole genome shotgun (WGS) entry which is preliminary data.</text>
</comment>
<keyword evidence="1" id="KW-0489">Methyltransferase</keyword>
<evidence type="ECO:0000313" key="1">
    <source>
        <dbReference type="EMBL" id="PSW05668.1"/>
    </source>
</evidence>
<dbReference type="EMBL" id="PYMC01000004">
    <property type="protein sequence ID" value="PSW05668.1"/>
    <property type="molecule type" value="Genomic_DNA"/>
</dbReference>
<reference evidence="1 2" key="1">
    <citation type="submission" date="2018-03" db="EMBL/GenBank/DDBJ databases">
        <title>Whole genome sequencing of Histamine producing bacteria.</title>
        <authorList>
            <person name="Butler K."/>
        </authorList>
    </citation>
    <scope>NUCLEOTIDE SEQUENCE [LARGE SCALE GENOMIC DNA]</scope>
    <source>
        <strain evidence="1 2">DSM 16190</strain>
    </source>
</reference>
<protein>
    <submittedName>
        <fullName evidence="1">SAM-dependent methyltransferase</fullName>
    </submittedName>
</protein>
<dbReference type="AlphaFoldDB" id="A0A2T3N0B0"/>
<dbReference type="PRINTS" id="PR00507">
    <property type="entry name" value="N12N6MTFRASE"/>
</dbReference>
<dbReference type="Gene3D" id="3.40.50.150">
    <property type="entry name" value="Vaccinia Virus protein VP39"/>
    <property type="match status" value="1"/>
</dbReference>
<keyword evidence="2" id="KW-1185">Reference proteome</keyword>
<keyword evidence="1" id="KW-0808">Transferase</keyword>
<dbReference type="Proteomes" id="UP000240904">
    <property type="component" value="Unassembled WGS sequence"/>
</dbReference>
<dbReference type="InterPro" id="IPR029063">
    <property type="entry name" value="SAM-dependent_MTases_sf"/>
</dbReference>
<proteinExistence type="predicted"/>
<dbReference type="OrthoDB" id="9784823at2"/>
<sequence length="427" mass="47850">MNQLFDHNQTLKSLYLSLVEDNDNDNDQIHEHVCLDSIDGVLRSVLSIEEMKDAGSFFTGDELAIELSNKFDRPITDNAVILDPTCGAGNLLLACSRQLGICETLSNTLTRWGHVLRGYDLYSSFVEATKLRIILEAVRRGCELDCSLEEALELLPNIKTADAMTISSDDVLSVSHAVMNPPFSSWESPKVNFWKQGKVNAAGVVFEHFLRILPRECEFSAILPEVLRSGTRYQGWRDFVQNSAVNASIHVVGRFNSKTDVDVFIVDGRVAGSEEPIDWLTDLTESSTRIGDYFDVSVGRLVAYRDLEEGEQHPYIHPKNLPAWSTVKEFSETRRFDGTVFKPPFVVIRRTSSPSDRYRAVGTIIGGRIPVAVENHLIVIKPGHATLVNCRKLLKVLKSSQTNDFLNDRIRCRHLTVGAVKQIPYLG</sequence>
<dbReference type="RefSeq" id="WP_107282820.1">
    <property type="nucleotide sequence ID" value="NZ_PYMC01000004.1"/>
</dbReference>
<evidence type="ECO:0000313" key="2">
    <source>
        <dbReference type="Proteomes" id="UP000240904"/>
    </source>
</evidence>
<dbReference type="SUPFAM" id="SSF53335">
    <property type="entry name" value="S-adenosyl-L-methionine-dependent methyltransferases"/>
    <property type="match status" value="1"/>
</dbReference>
<gene>
    <name evidence="1" type="ORF">C9I89_07925</name>
</gene>
<organism evidence="1 2">
    <name type="scientific">Photobacterium lipolyticum</name>
    <dbReference type="NCBI Taxonomy" id="266810"/>
    <lineage>
        <taxon>Bacteria</taxon>
        <taxon>Pseudomonadati</taxon>
        <taxon>Pseudomonadota</taxon>
        <taxon>Gammaproteobacteria</taxon>
        <taxon>Vibrionales</taxon>
        <taxon>Vibrionaceae</taxon>
        <taxon>Photobacterium</taxon>
    </lineage>
</organism>